<feature type="domain" description="Metallo-beta-lactamase" evidence="1">
    <location>
        <begin position="36"/>
        <end position="261"/>
    </location>
</feature>
<dbReference type="AlphaFoldDB" id="A0A2G5H9D6"/>
<dbReference type="Pfam" id="PF00753">
    <property type="entry name" value="Lactamase_B"/>
    <property type="match status" value="1"/>
</dbReference>
<gene>
    <name evidence="2" type="ORF">CB0940_07471</name>
    <name evidence="3" type="ORF">RHO25_008065</name>
</gene>
<evidence type="ECO:0000259" key="1">
    <source>
        <dbReference type="SMART" id="SM00849"/>
    </source>
</evidence>
<dbReference type="Proteomes" id="UP000230605">
    <property type="component" value="Chromosome 5"/>
</dbReference>
<dbReference type="SUPFAM" id="SSF56281">
    <property type="entry name" value="Metallo-hydrolase/oxidoreductase"/>
    <property type="match status" value="1"/>
</dbReference>
<dbReference type="SMART" id="SM00849">
    <property type="entry name" value="Lactamase_B"/>
    <property type="match status" value="1"/>
</dbReference>
<evidence type="ECO:0000313" key="5">
    <source>
        <dbReference type="Proteomes" id="UP001302367"/>
    </source>
</evidence>
<keyword evidence="5" id="KW-1185">Reference proteome</keyword>
<accession>A0A2G5H9D6</accession>
<evidence type="ECO:0000313" key="3">
    <source>
        <dbReference type="EMBL" id="WPB03426.1"/>
    </source>
</evidence>
<dbReference type="OrthoDB" id="3341310at2759"/>
<dbReference type="EMBL" id="CP134188">
    <property type="protein sequence ID" value="WPB03426.1"/>
    <property type="molecule type" value="Genomic_DNA"/>
</dbReference>
<dbReference type="InterPro" id="IPR036866">
    <property type="entry name" value="RibonucZ/Hydroxyglut_hydro"/>
</dbReference>
<reference evidence="2 4" key="1">
    <citation type="submission" date="2015-10" db="EMBL/GenBank/DDBJ databases">
        <title>The cercosporin biosynthetic gene cluster was horizontally transferred to several fungal lineages and shown to be expanded in Cercospora beticola based on microsynteny with recipient genomes.</title>
        <authorList>
            <person name="De Jonge R."/>
            <person name="Ebert M.K."/>
            <person name="Suttle J.C."/>
            <person name="Jurick Ii W.M."/>
            <person name="Secor G.A."/>
            <person name="Thomma B.P."/>
            <person name="Van De Peer Y."/>
            <person name="Bolton M.D."/>
        </authorList>
    </citation>
    <scope>NUCLEOTIDE SEQUENCE [LARGE SCALE GENOMIC DNA]</scope>
    <source>
        <strain evidence="2 4">09-40</strain>
    </source>
</reference>
<dbReference type="EMBL" id="LKMD01000108">
    <property type="protein sequence ID" value="PIA89144.1"/>
    <property type="molecule type" value="Genomic_DNA"/>
</dbReference>
<dbReference type="Gene3D" id="3.60.15.10">
    <property type="entry name" value="Ribonuclease Z/Hydroxyacylglutathione hydrolase-like"/>
    <property type="match status" value="1"/>
</dbReference>
<evidence type="ECO:0000313" key="2">
    <source>
        <dbReference type="EMBL" id="PIA89144.1"/>
    </source>
</evidence>
<name>A0A2G5H9D6_CERBT</name>
<organism evidence="2 4">
    <name type="scientific">Cercospora beticola</name>
    <name type="common">Sugarbeet leaf spot fungus</name>
    <dbReference type="NCBI Taxonomy" id="122368"/>
    <lineage>
        <taxon>Eukaryota</taxon>
        <taxon>Fungi</taxon>
        <taxon>Dikarya</taxon>
        <taxon>Ascomycota</taxon>
        <taxon>Pezizomycotina</taxon>
        <taxon>Dothideomycetes</taxon>
        <taxon>Dothideomycetidae</taxon>
        <taxon>Mycosphaerellales</taxon>
        <taxon>Mycosphaerellaceae</taxon>
        <taxon>Cercospora</taxon>
    </lineage>
</organism>
<dbReference type="PANTHER" id="PTHR42951">
    <property type="entry name" value="METALLO-BETA-LACTAMASE DOMAIN-CONTAINING"/>
    <property type="match status" value="1"/>
</dbReference>
<evidence type="ECO:0000313" key="4">
    <source>
        <dbReference type="Proteomes" id="UP000230605"/>
    </source>
</evidence>
<protein>
    <recommendedName>
        <fullName evidence="1">Metallo-beta-lactamase domain-containing protein</fullName>
    </recommendedName>
</protein>
<proteinExistence type="predicted"/>
<dbReference type="InterPro" id="IPR001279">
    <property type="entry name" value="Metallo-B-lactamas"/>
</dbReference>
<dbReference type="PANTHER" id="PTHR42951:SF4">
    <property type="entry name" value="ACYL-COENZYME A THIOESTERASE MBLAC2"/>
    <property type="match status" value="1"/>
</dbReference>
<reference evidence="3 5" key="2">
    <citation type="submission" date="2023-09" db="EMBL/GenBank/DDBJ databases">
        <title>Complete-Gapless Cercospora beticola genome.</title>
        <authorList>
            <person name="Wyatt N.A."/>
            <person name="Spanner R.E."/>
            <person name="Bolton M.D."/>
        </authorList>
    </citation>
    <scope>NUCLEOTIDE SEQUENCE [LARGE SCALE GENOMIC DNA]</scope>
    <source>
        <strain evidence="3">Cb09-40</strain>
    </source>
</reference>
<dbReference type="InterPro" id="IPR050855">
    <property type="entry name" value="NDM-1-like"/>
</dbReference>
<sequence>MATSSFSTIKLNSTTFLIQEHDAYGERPFIYVKLPPTAPVLILTDTGCDEPDARHKNSQFIHLRDYLENFPIASNDNKPLNPNASLHYIIIFTHCHYDHIGGVTQFLPPAGPPDNQRPPQIIASSWGRDFIESEDFDAHSLFKFINKPVPFYYVTKWAQAFDQLYIEINNPKRNLFVKLDLKVTFILIPGHTPDSLAWYDREEMWLYVGDMMYEERSSNGAAEEDRVVEGTSSGGASIVFPSSGNLIEWVASLRKLLVLARAENAKAERRAKAEATSLGDEGWQIVPRRVKLAAGHVTSGADAEEFLKKVDQYFYQILQKKIPVIKKEYHWDDLFFTWRAEEWNLSFKAPPRLVDQARDFFDFHGSDFHDGSEMELASSDYFLHA</sequence>
<dbReference type="Proteomes" id="UP001302367">
    <property type="component" value="Chromosome 5"/>
</dbReference>
<dbReference type="CDD" id="cd06262">
    <property type="entry name" value="metallo-hydrolase-like_MBL-fold"/>
    <property type="match status" value="1"/>
</dbReference>